<evidence type="ECO:0000256" key="2">
    <source>
        <dbReference type="SAM" id="SignalP"/>
    </source>
</evidence>
<dbReference type="Pfam" id="PF13343">
    <property type="entry name" value="SBP_bac_6"/>
    <property type="match status" value="1"/>
</dbReference>
<feature type="signal peptide" evidence="2">
    <location>
        <begin position="1"/>
        <end position="35"/>
    </location>
</feature>
<dbReference type="GO" id="GO:0030976">
    <property type="term" value="F:thiamine pyrophosphate binding"/>
    <property type="evidence" value="ECO:0007669"/>
    <property type="project" value="TreeGrafter"/>
</dbReference>
<organism evidence="3 4">
    <name type="scientific">Leucobacter komagatae</name>
    <dbReference type="NCBI Taxonomy" id="55969"/>
    <lineage>
        <taxon>Bacteria</taxon>
        <taxon>Bacillati</taxon>
        <taxon>Actinomycetota</taxon>
        <taxon>Actinomycetes</taxon>
        <taxon>Micrococcales</taxon>
        <taxon>Microbacteriaceae</taxon>
        <taxon>Leucobacter</taxon>
    </lineage>
</organism>
<dbReference type="PROSITE" id="PS51257">
    <property type="entry name" value="PROKAR_LIPOPROTEIN"/>
    <property type="match status" value="1"/>
</dbReference>
<dbReference type="Proteomes" id="UP000319094">
    <property type="component" value="Unassembled WGS sequence"/>
</dbReference>
<evidence type="ECO:0000313" key="3">
    <source>
        <dbReference type="EMBL" id="TQL40577.1"/>
    </source>
</evidence>
<reference evidence="3 4" key="1">
    <citation type="submission" date="2019-06" db="EMBL/GenBank/DDBJ databases">
        <title>Sequencing the genomes of 1000 actinobacteria strains.</title>
        <authorList>
            <person name="Klenk H.-P."/>
        </authorList>
    </citation>
    <scope>NUCLEOTIDE SEQUENCE [LARGE SCALE GENOMIC DNA]</scope>
    <source>
        <strain evidence="3 4">DSM 8803</strain>
    </source>
</reference>
<proteinExistence type="predicted"/>
<dbReference type="PANTHER" id="PTHR30006">
    <property type="entry name" value="THIAMINE-BINDING PERIPLASMIC PROTEIN-RELATED"/>
    <property type="match status" value="1"/>
</dbReference>
<dbReference type="SUPFAM" id="SSF53850">
    <property type="entry name" value="Periplasmic binding protein-like II"/>
    <property type="match status" value="1"/>
</dbReference>
<keyword evidence="4" id="KW-1185">Reference proteome</keyword>
<accession>A0A542XXL7</accession>
<evidence type="ECO:0000256" key="1">
    <source>
        <dbReference type="ARBA" id="ARBA00022729"/>
    </source>
</evidence>
<dbReference type="InterPro" id="IPR005948">
    <property type="entry name" value="ThiB-like"/>
</dbReference>
<protein>
    <submittedName>
        <fullName evidence="3">Thiamine transport system substrate-binding protein</fullName>
    </submittedName>
</protein>
<dbReference type="NCBIfam" id="TIGR01254">
    <property type="entry name" value="sfuA"/>
    <property type="match status" value="1"/>
</dbReference>
<dbReference type="GO" id="GO:0030288">
    <property type="term" value="C:outer membrane-bounded periplasmic space"/>
    <property type="evidence" value="ECO:0007669"/>
    <property type="project" value="TreeGrafter"/>
</dbReference>
<dbReference type="GO" id="GO:0030975">
    <property type="term" value="F:thiamine binding"/>
    <property type="evidence" value="ECO:0007669"/>
    <property type="project" value="InterPro"/>
</dbReference>
<dbReference type="EMBL" id="VFON01000002">
    <property type="protein sequence ID" value="TQL40577.1"/>
    <property type="molecule type" value="Genomic_DNA"/>
</dbReference>
<dbReference type="AlphaFoldDB" id="A0A542XXL7"/>
<comment type="caution">
    <text evidence="3">The sequence shown here is derived from an EMBL/GenBank/DDBJ whole genome shotgun (WGS) entry which is preliminary data.</text>
</comment>
<dbReference type="STRING" id="55969.SD72_10180"/>
<evidence type="ECO:0000313" key="4">
    <source>
        <dbReference type="Proteomes" id="UP000319094"/>
    </source>
</evidence>
<name>A0A542XXL7_9MICO</name>
<sequence length="377" mass="39098">MRTLTHSTSHARSLSRALGLLALPLAGALALIGCAGGDPEGGGASTGGDAGKVSLVVHDSFVDGKEFAKAASAATGYDVEVVTAGDGGELANKLVLTKGAPIADAFFGIDNTFASRLMENDVVESLPADILPARGAAIVAELDGQKAESAEVPLAPIDMGATCVNIDTAWFEKAGLAEPATFEDLADPRYKDLAVLLDPTASSTGASFMIATIAAFGEDGFVDYWKSLEGNGARVVQGWTEAYNTEFSGVSETGTRPIVVSYSTSPAFTVNEDETASNTRALLDTCSQQVEYAGVLKGSANPEGARAVVEYLLSEEFQSGIADNMYMYPIDEAVELPSSWAKFAPLPAAGQSHDLTSKEIQAGLDGWLRTLGDAVGL</sequence>
<gene>
    <name evidence="3" type="ORF">FB468_3098</name>
</gene>
<dbReference type="OrthoDB" id="5412681at2"/>
<feature type="chain" id="PRO_5038905992" evidence="2">
    <location>
        <begin position="36"/>
        <end position="377"/>
    </location>
</feature>
<dbReference type="GO" id="GO:0015888">
    <property type="term" value="P:thiamine transport"/>
    <property type="evidence" value="ECO:0007669"/>
    <property type="project" value="InterPro"/>
</dbReference>
<dbReference type="RefSeq" id="WP_141888592.1">
    <property type="nucleotide sequence ID" value="NZ_BAAAUY010000023.1"/>
</dbReference>
<dbReference type="PANTHER" id="PTHR30006:SF2">
    <property type="entry name" value="ABC TRANSPORTER SUBSTRATE-BINDING PROTEIN"/>
    <property type="match status" value="1"/>
</dbReference>
<dbReference type="Gene3D" id="3.40.190.10">
    <property type="entry name" value="Periplasmic binding protein-like II"/>
    <property type="match status" value="2"/>
</dbReference>
<keyword evidence="1 2" id="KW-0732">Signal</keyword>